<organism evidence="2">
    <name type="scientific">uncultured Caudovirales phage</name>
    <dbReference type="NCBI Taxonomy" id="2100421"/>
    <lineage>
        <taxon>Viruses</taxon>
        <taxon>Duplodnaviria</taxon>
        <taxon>Heunggongvirae</taxon>
        <taxon>Uroviricota</taxon>
        <taxon>Caudoviricetes</taxon>
        <taxon>Peduoviridae</taxon>
        <taxon>Maltschvirus</taxon>
        <taxon>Maltschvirus maltsch</taxon>
    </lineage>
</organism>
<dbReference type="Pfam" id="PF09250">
    <property type="entry name" value="Prim-Pol"/>
    <property type="match status" value="1"/>
</dbReference>
<reference evidence="2" key="1">
    <citation type="submission" date="2020-04" db="EMBL/GenBank/DDBJ databases">
        <authorList>
            <person name="Chiriac C."/>
            <person name="Salcher M."/>
            <person name="Ghai R."/>
            <person name="Kavagutti S V."/>
        </authorList>
    </citation>
    <scope>NUCLEOTIDE SEQUENCE</scope>
</reference>
<dbReference type="Gene3D" id="3.30.720.160">
    <property type="entry name" value="Bifunctional DNA primase/polymerase, N-terminal"/>
    <property type="match status" value="1"/>
</dbReference>
<name>A0A6J5NB51_9CAUD</name>
<dbReference type="SUPFAM" id="SSF56747">
    <property type="entry name" value="Prim-pol domain"/>
    <property type="match status" value="1"/>
</dbReference>
<protein>
    <recommendedName>
        <fullName evidence="1">DNA primase/polymerase bifunctional N-terminal domain-containing protein</fullName>
    </recommendedName>
</protein>
<dbReference type="Pfam" id="PF13148">
    <property type="entry name" value="DUF3987"/>
    <property type="match status" value="1"/>
</dbReference>
<evidence type="ECO:0000259" key="1">
    <source>
        <dbReference type="Pfam" id="PF09250"/>
    </source>
</evidence>
<dbReference type="InterPro" id="IPR015330">
    <property type="entry name" value="DNA_primase/pol_bifunc_N"/>
</dbReference>
<sequence>MISLERANRLIDSGLSITTVGENKKGNFSWKKYQSEQITKEEFQKQYNSHTTKNVAIITGFNGVECIDVDTKVMNTLKEKKDFWSEYVKLLQDNIENFEDKFSIYKTVSGGFHLIYKCNLIQGNQSLAKLQGMKSSLIETRGIGGYIIVYEICLSKNDYTKLVTISEQDREILFAISKMYDFKGDMPIDEPKKSEFIADGIDISPWADYNDKHSCLDLIEGDFEIVGNLKNKYILKRYGATSAHSGYVYKENGCMYLFSTGTSYPAEKLISPFAMFTHKYFNGDFTKAASELYSNGYGSRKVQKPKVVLSKEKVTEIETDITFPLDVFPDDLKLYITECHRTLGLSPDYMSCSLLWLTSVIVGNAFTCEIRTGWIENATMWISVVGKAGIGKTPSINQMLFPLMKVNNREIKKYIKQYSKYVEYEKLDKKQKEYSEEIRKPMRTQFIVNDITLEALVDMHEENKNAVGVFKDELAGWFKDMNKYRQGSDLEFWLSSWSGKSVSLNRKTAKSSFVEKPLIPVLGGIQPSIFDQFNTEENKDNGFTDRMLISYPELFVDFYNNNQLSEELVEWYSAYIIKFYDMVKSKYVKYNLDDEIDPLKVVFSSPAQAQYERIFNKITKMQNSDEENEYMKSMLPKQKAYVARFALLLNCLWAFDNAQNVPFELIMEQSILKAEKLSDYFISMSKKVKIDSNKKKELKKVVTTEKGKSKADVFKKMFQENPELNRSQAAELLEVGRATIQRWIKELE</sequence>
<evidence type="ECO:0000313" key="2">
    <source>
        <dbReference type="EMBL" id="CAB4154258.1"/>
    </source>
</evidence>
<dbReference type="InterPro" id="IPR025048">
    <property type="entry name" value="DUF3987"/>
</dbReference>
<accession>A0A6J5NB51</accession>
<proteinExistence type="predicted"/>
<dbReference type="EMBL" id="LR796610">
    <property type="protein sequence ID" value="CAB4154258.1"/>
    <property type="molecule type" value="Genomic_DNA"/>
</dbReference>
<gene>
    <name evidence="2" type="ORF">UFOVP633_44</name>
</gene>
<feature type="domain" description="DNA primase/polymerase bifunctional N-terminal" evidence="1">
    <location>
        <begin position="9"/>
        <end position="149"/>
    </location>
</feature>